<comment type="similarity">
    <text evidence="2 17">In the N-terminal section; belongs to the N-acetylglucosamine-1-phosphate uridyltransferase family.</text>
</comment>
<evidence type="ECO:0000256" key="6">
    <source>
        <dbReference type="ARBA" id="ARBA00022723"/>
    </source>
</evidence>
<dbReference type="Pfam" id="PF12804">
    <property type="entry name" value="NTP_transf_3"/>
    <property type="match status" value="1"/>
</dbReference>
<evidence type="ECO:0000256" key="7">
    <source>
        <dbReference type="ARBA" id="ARBA00022737"/>
    </source>
</evidence>
<comment type="pathway">
    <text evidence="17">Nucleotide-sugar biosynthesis; UDP-N-acetyl-alpha-D-glucosamine biosynthesis; UDP-N-acetyl-alpha-D-glucosamine from N-acetyl-alpha-D-glucosamine 1-phosphate: step 1/1.</text>
</comment>
<evidence type="ECO:0000256" key="12">
    <source>
        <dbReference type="ARBA" id="ARBA00023315"/>
    </source>
</evidence>
<organism evidence="19">
    <name type="scientific">Helicobacter cynogastricus</name>
    <dbReference type="NCBI Taxonomy" id="329937"/>
    <lineage>
        <taxon>Bacteria</taxon>
        <taxon>Pseudomonadati</taxon>
        <taxon>Campylobacterota</taxon>
        <taxon>Epsilonproteobacteria</taxon>
        <taxon>Campylobacterales</taxon>
        <taxon>Helicobacteraceae</taxon>
        <taxon>Helicobacter</taxon>
    </lineage>
</organism>
<dbReference type="EC" id="2.7.7.23" evidence="17"/>
<comment type="similarity">
    <text evidence="1 17">In the C-terminal section; belongs to the transferase hexapeptide repeat family.</text>
</comment>
<keyword evidence="6 17" id="KW-0479">Metal-binding</keyword>
<dbReference type="InterPro" id="IPR038009">
    <property type="entry name" value="GlmU_C_LbH"/>
</dbReference>
<keyword evidence="11 17" id="KW-0511">Multifunctional enzyme</keyword>
<feature type="binding site" evidence="17">
    <location>
        <position position="356"/>
    </location>
    <ligand>
        <name>acetyl-CoA</name>
        <dbReference type="ChEBI" id="CHEBI:57288"/>
    </ligand>
</feature>
<dbReference type="InterPro" id="IPR005882">
    <property type="entry name" value="Bifunctional_GlmU"/>
</dbReference>
<dbReference type="GO" id="GO:0016020">
    <property type="term" value="C:membrane"/>
    <property type="evidence" value="ECO:0007669"/>
    <property type="project" value="GOC"/>
</dbReference>
<dbReference type="GO" id="GO:0000287">
    <property type="term" value="F:magnesium ion binding"/>
    <property type="evidence" value="ECO:0007669"/>
    <property type="project" value="UniProtKB-UniRule"/>
</dbReference>
<evidence type="ECO:0000313" key="19">
    <source>
        <dbReference type="EMBL" id="SFZ72132.1"/>
    </source>
</evidence>
<feature type="binding site" evidence="17">
    <location>
        <position position="108"/>
    </location>
    <ligand>
        <name>Mg(2+)</name>
        <dbReference type="ChEBI" id="CHEBI:18420"/>
    </ligand>
</feature>
<evidence type="ECO:0000256" key="2">
    <source>
        <dbReference type="ARBA" id="ARBA00007947"/>
    </source>
</evidence>
<comment type="subunit">
    <text evidence="17">Homotrimer.</text>
</comment>
<feature type="binding site" evidence="17">
    <location>
        <position position="155"/>
    </location>
    <ligand>
        <name>UDP-N-acetyl-alpha-D-glucosamine</name>
        <dbReference type="ChEBI" id="CHEBI:57705"/>
    </ligand>
</feature>
<dbReference type="InterPro" id="IPR025877">
    <property type="entry name" value="MobA-like_NTP_Trfase"/>
</dbReference>
<feature type="binding site" evidence="17">
    <location>
        <position position="416"/>
    </location>
    <ligand>
        <name>acetyl-CoA</name>
        <dbReference type="ChEBI" id="CHEBI:57288"/>
    </ligand>
</feature>
<feature type="binding site" evidence="17">
    <location>
        <position position="141"/>
    </location>
    <ligand>
        <name>UDP-N-acetyl-alpha-D-glucosamine</name>
        <dbReference type="ChEBI" id="CHEBI:57705"/>
    </ligand>
</feature>
<comment type="function">
    <text evidence="16 17">Catalyzes the last two sequential reactions in the de novo biosynthetic pathway for UDP-N-acetylglucosamine (UDP-GlcNAc). The C-terminal domain catalyzes the transfer of acetyl group from acetyl coenzyme A to glucosamine-1-phosphate (GlcN-1-P) to produce N-acetylglucosamine-1-phosphate (GlcNAc-1-P), which is converted into UDP-GlcNAc by the transfer of uridine 5-monophosphate (from uridine 5-triphosphate), a reaction catalyzed by the N-terminal domain.</text>
</comment>
<dbReference type="GO" id="GO:0003977">
    <property type="term" value="F:UDP-N-acetylglucosamine diphosphorylase activity"/>
    <property type="evidence" value="ECO:0007669"/>
    <property type="project" value="UniProtKB-UniRule"/>
</dbReference>
<accession>A0A1R3UFM6</accession>
<dbReference type="EC" id="2.3.1.157" evidence="17"/>
<evidence type="ECO:0000256" key="1">
    <source>
        <dbReference type="ARBA" id="ARBA00007707"/>
    </source>
</evidence>
<sequence length="435" mass="47473">MALSIVILAAGKGTRMRSSVPKVLHKICGREMLFWVLDVALDLSDDVHVILQHQHALITEKIKHTFSNASIALHLQDLRFPGTGGALMDTHKQPILTKHKQVLVLNADMPLITQESLKPFLEIKNTNALGVFHLDQPTGYGRVVLEDGRVVAIVEEKDADTQTLSIPNLNAGVYLFNQEFLHAFLPQLDNHNAQQEYYLTQLVGLGGGDFTPIFVNPAYFMGVNSQNQRAQAEEAMLHRLRESAMEAGVCMQLPHTIYLEKGISFEGACVLEQGVRLVGECHLKNAHIKAHSVIENSVIENSTIGPLAHARPGSEIINSHVGNFVETKQAKLSGVKAGHLSYLGDCSIDRGSNVGAGVITCNYDGKAKHKTIIGQNVFIGSDTQLIAPLNIPSNVLIGAGSTITTNMQEGDLALSRTPQVNKAGGYQRFFEEKKD</sequence>
<evidence type="ECO:0000256" key="3">
    <source>
        <dbReference type="ARBA" id="ARBA00022490"/>
    </source>
</evidence>
<feature type="binding site" evidence="17">
    <location>
        <position position="399"/>
    </location>
    <ligand>
        <name>acetyl-CoA</name>
        <dbReference type="ChEBI" id="CHEBI:57288"/>
    </ligand>
</feature>
<feature type="region of interest" description="Linker" evidence="17">
    <location>
        <begin position="227"/>
        <end position="247"/>
    </location>
</feature>
<feature type="region of interest" description="N-acetyltransferase" evidence="17">
    <location>
        <begin position="248"/>
        <end position="435"/>
    </location>
</feature>
<keyword evidence="8 17" id="KW-0460">Magnesium</keyword>
<feature type="binding site" evidence="17">
    <location>
        <position position="381"/>
    </location>
    <ligand>
        <name>acetyl-CoA</name>
        <dbReference type="ChEBI" id="CHEBI:57288"/>
    </ligand>
</feature>
<evidence type="ECO:0000259" key="18">
    <source>
        <dbReference type="Pfam" id="PF12804"/>
    </source>
</evidence>
<comment type="catalytic activity">
    <reaction evidence="14 17">
        <text>alpha-D-glucosamine 1-phosphate + acetyl-CoA = N-acetyl-alpha-D-glucosamine 1-phosphate + CoA + H(+)</text>
        <dbReference type="Rhea" id="RHEA:13725"/>
        <dbReference type="ChEBI" id="CHEBI:15378"/>
        <dbReference type="ChEBI" id="CHEBI:57287"/>
        <dbReference type="ChEBI" id="CHEBI:57288"/>
        <dbReference type="ChEBI" id="CHEBI:57776"/>
        <dbReference type="ChEBI" id="CHEBI:58516"/>
        <dbReference type="EC" id="2.3.1.157"/>
    </reaction>
</comment>
<keyword evidence="4 17" id="KW-0808">Transferase</keyword>
<comment type="catalytic activity">
    <reaction evidence="15 17">
        <text>N-acetyl-alpha-D-glucosamine 1-phosphate + UTP + H(+) = UDP-N-acetyl-alpha-D-glucosamine + diphosphate</text>
        <dbReference type="Rhea" id="RHEA:13509"/>
        <dbReference type="ChEBI" id="CHEBI:15378"/>
        <dbReference type="ChEBI" id="CHEBI:33019"/>
        <dbReference type="ChEBI" id="CHEBI:46398"/>
        <dbReference type="ChEBI" id="CHEBI:57705"/>
        <dbReference type="ChEBI" id="CHEBI:57776"/>
        <dbReference type="EC" id="2.7.7.23"/>
    </reaction>
</comment>
<dbReference type="CDD" id="cd03353">
    <property type="entry name" value="LbH_GlmU_C"/>
    <property type="match status" value="1"/>
</dbReference>
<evidence type="ECO:0000256" key="5">
    <source>
        <dbReference type="ARBA" id="ARBA00022695"/>
    </source>
</evidence>
<keyword evidence="5 17" id="KW-0548">Nucleotidyltransferase</keyword>
<feature type="binding site" evidence="17">
    <location>
        <position position="311"/>
    </location>
    <ligand>
        <name>UDP-N-acetyl-alpha-D-glucosamine</name>
        <dbReference type="ChEBI" id="CHEBI:57705"/>
    </ligand>
</feature>
<feature type="binding site" evidence="17">
    <location>
        <begin position="8"/>
        <end position="11"/>
    </location>
    <ligand>
        <name>UDP-N-acetyl-alpha-D-glucosamine</name>
        <dbReference type="ChEBI" id="CHEBI:57705"/>
    </ligand>
</feature>
<feature type="binding site" evidence="17">
    <location>
        <position position="76"/>
    </location>
    <ligand>
        <name>UDP-N-acetyl-alpha-D-glucosamine</name>
        <dbReference type="ChEBI" id="CHEBI:57705"/>
    </ligand>
</feature>
<dbReference type="InterPro" id="IPR050065">
    <property type="entry name" value="GlmU-like"/>
</dbReference>
<proteinExistence type="inferred from homology"/>
<dbReference type="UniPathway" id="UPA00973"/>
<keyword evidence="9 17" id="KW-0133">Cell shape</keyword>
<evidence type="ECO:0000256" key="13">
    <source>
        <dbReference type="ARBA" id="ARBA00023316"/>
    </source>
</evidence>
<dbReference type="AlphaFoldDB" id="A0A1R3UFM6"/>
<feature type="binding site" evidence="17">
    <location>
        <position position="224"/>
    </location>
    <ligand>
        <name>UDP-N-acetyl-alpha-D-glucosamine</name>
        <dbReference type="ChEBI" id="CHEBI:57705"/>
    </ligand>
</feature>
<evidence type="ECO:0000256" key="15">
    <source>
        <dbReference type="ARBA" id="ARBA00048493"/>
    </source>
</evidence>
<dbReference type="PANTHER" id="PTHR43584:SF3">
    <property type="entry name" value="BIFUNCTIONAL PROTEIN GLMU"/>
    <property type="match status" value="1"/>
</dbReference>
<dbReference type="InterPro" id="IPR029044">
    <property type="entry name" value="Nucleotide-diphossugar_trans"/>
</dbReference>
<dbReference type="NCBIfam" id="NF010939">
    <property type="entry name" value="PRK14359.1"/>
    <property type="match status" value="1"/>
</dbReference>
<feature type="binding site" evidence="17">
    <location>
        <position position="328"/>
    </location>
    <ligand>
        <name>UDP-N-acetyl-alpha-D-glucosamine</name>
        <dbReference type="ChEBI" id="CHEBI:57705"/>
    </ligand>
</feature>
<feature type="binding site" evidence="17">
    <location>
        <position position="170"/>
    </location>
    <ligand>
        <name>UDP-N-acetyl-alpha-D-glucosamine</name>
        <dbReference type="ChEBI" id="CHEBI:57705"/>
    </ligand>
</feature>
<dbReference type="EMBL" id="LT633480">
    <property type="protein sequence ID" value="SFZ72132.1"/>
    <property type="molecule type" value="Genomic_DNA"/>
</dbReference>
<feature type="binding site" evidence="17">
    <location>
        <position position="353"/>
    </location>
    <ligand>
        <name>UDP-N-acetyl-alpha-D-glucosamine</name>
        <dbReference type="ChEBI" id="CHEBI:57705"/>
    </ligand>
</feature>
<evidence type="ECO:0000256" key="4">
    <source>
        <dbReference type="ARBA" id="ARBA00022679"/>
    </source>
</evidence>
<evidence type="ECO:0000256" key="14">
    <source>
        <dbReference type="ARBA" id="ARBA00048247"/>
    </source>
</evidence>
<reference evidence="19" key="1">
    <citation type="submission" date="2016-10" db="EMBL/GenBank/DDBJ databases">
        <title>Proteomic and phylogenetic analysis of the outer membrane protein repertoire of gastric Helicobacter species.</title>
        <authorList>
            <person name="Joosten M."/>
        </authorList>
    </citation>
    <scope>NUCLEOTIDE SEQUENCE</scope>
    <source>
        <strain evidence="19">JKM4</strain>
    </source>
</reference>
<dbReference type="GO" id="GO:0006048">
    <property type="term" value="P:UDP-N-acetylglucosamine biosynthetic process"/>
    <property type="evidence" value="ECO:0007669"/>
    <property type="project" value="UniProtKB-UniPathway"/>
</dbReference>
<dbReference type="NCBIfam" id="TIGR01173">
    <property type="entry name" value="glmU"/>
    <property type="match status" value="1"/>
</dbReference>
<dbReference type="PANTHER" id="PTHR43584">
    <property type="entry name" value="NUCLEOTIDYL TRANSFERASE"/>
    <property type="match status" value="1"/>
</dbReference>
<comment type="subcellular location">
    <subcellularLocation>
        <location evidence="17">Cytoplasm</location>
    </subcellularLocation>
</comment>
<feature type="binding site" evidence="17">
    <location>
        <position position="22"/>
    </location>
    <ligand>
        <name>UDP-N-acetyl-alpha-D-glucosamine</name>
        <dbReference type="ChEBI" id="CHEBI:57705"/>
    </ligand>
</feature>
<keyword evidence="10 17" id="KW-0573">Peptidoglycan synthesis</keyword>
<protein>
    <recommendedName>
        <fullName evidence="17">Bifunctional protein GlmU</fullName>
    </recommendedName>
    <domain>
        <recommendedName>
            <fullName evidence="17">UDP-N-acetylglucosamine pyrophosphorylase</fullName>
            <ecNumber evidence="17">2.7.7.23</ecNumber>
        </recommendedName>
        <alternativeName>
            <fullName evidence="17">N-acetylglucosamine-1-phosphate uridyltransferase</fullName>
        </alternativeName>
    </domain>
    <domain>
        <recommendedName>
            <fullName evidence="17">Glucosamine-1-phosphate N-acetyltransferase</fullName>
            <ecNumber evidence="17">2.3.1.157</ecNumber>
        </recommendedName>
    </domain>
</protein>
<dbReference type="GO" id="GO:0071555">
    <property type="term" value="P:cell wall organization"/>
    <property type="evidence" value="ECO:0007669"/>
    <property type="project" value="UniProtKB-KW"/>
</dbReference>
<feature type="binding site" evidence="17">
    <location>
        <begin position="362"/>
        <end position="363"/>
    </location>
    <ligand>
        <name>acetyl-CoA</name>
        <dbReference type="ChEBI" id="CHEBI:57288"/>
    </ligand>
</feature>
<comment type="pathway">
    <text evidence="17">Nucleotide-sugar biosynthesis; UDP-N-acetyl-alpha-D-glucosamine biosynthesis; N-acetyl-alpha-D-glucosamine 1-phosphate from alpha-D-glucosamine 6-phosphate (route II): step 2/2.</text>
</comment>
<evidence type="ECO:0000256" key="9">
    <source>
        <dbReference type="ARBA" id="ARBA00022960"/>
    </source>
</evidence>
<dbReference type="GO" id="GO:0005737">
    <property type="term" value="C:cytoplasm"/>
    <property type="evidence" value="ECO:0007669"/>
    <property type="project" value="UniProtKB-SubCell"/>
</dbReference>
<evidence type="ECO:0000256" key="16">
    <source>
        <dbReference type="ARBA" id="ARBA00049628"/>
    </source>
</evidence>
<feature type="binding site" evidence="17">
    <location>
        <position position="342"/>
    </location>
    <ligand>
        <name>UDP-N-acetyl-alpha-D-glucosamine</name>
        <dbReference type="ChEBI" id="CHEBI:57705"/>
    </ligand>
</feature>
<dbReference type="InterPro" id="IPR011004">
    <property type="entry name" value="Trimer_LpxA-like_sf"/>
</dbReference>
<dbReference type="GO" id="GO:0009252">
    <property type="term" value="P:peptidoglycan biosynthetic process"/>
    <property type="evidence" value="ECO:0007669"/>
    <property type="project" value="UniProtKB-UniRule"/>
</dbReference>
<gene>
    <name evidence="19" type="primary">omp978</name>
    <name evidence="17" type="synonym">glmU</name>
</gene>
<dbReference type="GO" id="GO:0000902">
    <property type="term" value="P:cell morphogenesis"/>
    <property type="evidence" value="ECO:0007669"/>
    <property type="project" value="UniProtKB-UniRule"/>
</dbReference>
<dbReference type="HAMAP" id="MF_01631">
    <property type="entry name" value="GlmU"/>
    <property type="match status" value="1"/>
</dbReference>
<dbReference type="GO" id="GO:0019134">
    <property type="term" value="F:glucosamine-1-phosphate N-acetyltransferase activity"/>
    <property type="evidence" value="ECO:0007669"/>
    <property type="project" value="UniProtKB-UniRule"/>
</dbReference>
<dbReference type="RefSeq" id="WP_104750289.1">
    <property type="nucleotide sequence ID" value="NZ_FZMQ01000015.1"/>
</dbReference>
<keyword evidence="7 17" id="KW-0677">Repeat</keyword>
<dbReference type="GO" id="GO:0008360">
    <property type="term" value="P:regulation of cell shape"/>
    <property type="evidence" value="ECO:0007669"/>
    <property type="project" value="UniProtKB-KW"/>
</dbReference>
<evidence type="ECO:0000256" key="11">
    <source>
        <dbReference type="ARBA" id="ARBA00023268"/>
    </source>
</evidence>
<feature type="binding site" evidence="17">
    <location>
        <begin position="82"/>
        <end position="83"/>
    </location>
    <ligand>
        <name>UDP-N-acetyl-alpha-D-glucosamine</name>
        <dbReference type="ChEBI" id="CHEBI:57705"/>
    </ligand>
</feature>
<feature type="domain" description="MobA-like NTP transferase" evidence="18">
    <location>
        <begin position="6"/>
        <end position="123"/>
    </location>
</feature>
<feature type="active site" description="Proton acceptor" evidence="17">
    <location>
        <position position="339"/>
    </location>
</feature>
<dbReference type="Gene3D" id="2.160.10.10">
    <property type="entry name" value="Hexapeptide repeat proteins"/>
    <property type="match status" value="1"/>
</dbReference>
<dbReference type="SUPFAM" id="SSF51161">
    <property type="entry name" value="Trimeric LpxA-like enzymes"/>
    <property type="match status" value="1"/>
</dbReference>
<evidence type="ECO:0000256" key="8">
    <source>
        <dbReference type="ARBA" id="ARBA00022842"/>
    </source>
</evidence>
<dbReference type="GO" id="GO:0009245">
    <property type="term" value="P:lipid A biosynthetic process"/>
    <property type="evidence" value="ECO:0007669"/>
    <property type="project" value="UniProtKB-UniRule"/>
</dbReference>
<dbReference type="OrthoDB" id="9775031at2"/>
<name>A0A1R3UFM6_9HELI</name>
<comment type="caution">
    <text evidence="17">Lacks conserved residue(s) required for the propagation of feature annotation.</text>
</comment>
<dbReference type="SUPFAM" id="SSF53448">
    <property type="entry name" value="Nucleotide-diphospho-sugar transferases"/>
    <property type="match status" value="1"/>
</dbReference>
<comment type="cofactor">
    <cofactor evidence="17">
        <name>Mg(2+)</name>
        <dbReference type="ChEBI" id="CHEBI:18420"/>
    </cofactor>
    <text evidence="17">Binds 1 Mg(2+) ion per subunit.</text>
</comment>
<keyword evidence="12 17" id="KW-0012">Acyltransferase</keyword>
<evidence type="ECO:0000256" key="10">
    <source>
        <dbReference type="ARBA" id="ARBA00022984"/>
    </source>
</evidence>
<dbReference type="Gene3D" id="3.90.550.10">
    <property type="entry name" value="Spore Coat Polysaccharide Biosynthesis Protein SpsA, Chain A"/>
    <property type="match status" value="1"/>
</dbReference>
<keyword evidence="13 17" id="KW-0961">Cell wall biogenesis/degradation</keyword>
<evidence type="ECO:0000256" key="17">
    <source>
        <dbReference type="HAMAP-Rule" id="MF_01631"/>
    </source>
</evidence>
<feature type="binding site" evidence="17">
    <location>
        <position position="224"/>
    </location>
    <ligand>
        <name>Mg(2+)</name>
        <dbReference type="ChEBI" id="CHEBI:18420"/>
    </ligand>
</feature>
<feature type="region of interest" description="Pyrophosphorylase" evidence="17">
    <location>
        <begin position="1"/>
        <end position="226"/>
    </location>
</feature>
<comment type="pathway">
    <text evidence="17">Bacterial outer membrane biogenesis; LPS lipid A biosynthesis.</text>
</comment>
<keyword evidence="3 17" id="KW-0963">Cytoplasm</keyword>
<dbReference type="UniPathway" id="UPA00113">
    <property type="reaction ID" value="UER00532"/>
</dbReference>